<reference evidence="3 4" key="1">
    <citation type="submission" date="2018-03" db="EMBL/GenBank/DDBJ databases">
        <title>Rhodobacter blasticus.</title>
        <authorList>
            <person name="Meyer T.E."/>
            <person name="Miller S."/>
            <person name="Lodha T."/>
            <person name="Gandham S."/>
            <person name="Chintalapati S."/>
            <person name="Chintalapati V.R."/>
        </authorList>
    </citation>
    <scope>NUCLEOTIDE SEQUENCE [LARGE SCALE GENOMIC DNA]</scope>
    <source>
        <strain evidence="3 4">DSM 2131</strain>
    </source>
</reference>
<keyword evidence="2" id="KW-0812">Transmembrane</keyword>
<evidence type="ECO:0000313" key="4">
    <source>
        <dbReference type="Proteomes" id="UP000241362"/>
    </source>
</evidence>
<name>A0A2T4J779_FUSBL</name>
<feature type="region of interest" description="Disordered" evidence="1">
    <location>
        <begin position="58"/>
        <end position="80"/>
    </location>
</feature>
<sequence length="80" mass="8862">MVLTEHRGEFRPVDPIDAAIALHGARKVLVAALLALLRGRMRKARPPDARRLNNHLRADIGLPPLPPAPHTLHGGPSYWR</sequence>
<evidence type="ECO:0000256" key="1">
    <source>
        <dbReference type="SAM" id="MobiDB-lite"/>
    </source>
</evidence>
<protein>
    <submittedName>
        <fullName evidence="3">Uncharacterized protein</fullName>
    </submittedName>
</protein>
<dbReference type="EMBL" id="PZKE01000011">
    <property type="protein sequence ID" value="PTE13766.1"/>
    <property type="molecule type" value="Genomic_DNA"/>
</dbReference>
<dbReference type="RefSeq" id="WP_107673775.1">
    <property type="nucleotide sequence ID" value="NZ_PZKE01000011.1"/>
</dbReference>
<comment type="caution">
    <text evidence="3">The sequence shown here is derived from an EMBL/GenBank/DDBJ whole genome shotgun (WGS) entry which is preliminary data.</text>
</comment>
<keyword evidence="2" id="KW-1133">Transmembrane helix</keyword>
<evidence type="ECO:0000256" key="2">
    <source>
        <dbReference type="SAM" id="Phobius"/>
    </source>
</evidence>
<feature type="compositionally biased region" description="Low complexity" evidence="1">
    <location>
        <begin position="70"/>
        <end position="80"/>
    </location>
</feature>
<gene>
    <name evidence="3" type="ORF">C5F44_11970</name>
</gene>
<keyword evidence="2" id="KW-0472">Membrane</keyword>
<dbReference type="AlphaFoldDB" id="A0A2T4J779"/>
<organism evidence="3 4">
    <name type="scientific">Fuscovulum blasticum DSM 2131</name>
    <dbReference type="NCBI Taxonomy" id="1188250"/>
    <lineage>
        <taxon>Bacteria</taxon>
        <taxon>Pseudomonadati</taxon>
        <taxon>Pseudomonadota</taxon>
        <taxon>Alphaproteobacteria</taxon>
        <taxon>Rhodobacterales</taxon>
        <taxon>Paracoccaceae</taxon>
        <taxon>Pseudogemmobacter</taxon>
    </lineage>
</organism>
<accession>A0A2T4J779</accession>
<feature type="transmembrane region" description="Helical" evidence="2">
    <location>
        <begin position="20"/>
        <end position="37"/>
    </location>
</feature>
<dbReference type="Proteomes" id="UP000241362">
    <property type="component" value="Unassembled WGS sequence"/>
</dbReference>
<evidence type="ECO:0000313" key="3">
    <source>
        <dbReference type="EMBL" id="PTE13766.1"/>
    </source>
</evidence>
<keyword evidence="4" id="KW-1185">Reference proteome</keyword>
<proteinExistence type="predicted"/>